<reference evidence="3" key="1">
    <citation type="submission" date="2013-05" db="EMBL/GenBank/DDBJ databases">
        <title>The Genome sequence of Mucor circinelloides f. circinelloides 1006PhL.</title>
        <authorList>
            <consortium name="The Broad Institute Genomics Platform"/>
            <person name="Cuomo C."/>
            <person name="Earl A."/>
            <person name="Findley K."/>
            <person name="Lee S.C."/>
            <person name="Walker B."/>
            <person name="Young S."/>
            <person name="Zeng Q."/>
            <person name="Gargeya S."/>
            <person name="Fitzgerald M."/>
            <person name="Haas B."/>
            <person name="Abouelleil A."/>
            <person name="Allen A.W."/>
            <person name="Alvarado L."/>
            <person name="Arachchi H.M."/>
            <person name="Berlin A.M."/>
            <person name="Chapman S.B."/>
            <person name="Gainer-Dewar J."/>
            <person name="Goldberg J."/>
            <person name="Griggs A."/>
            <person name="Gujja S."/>
            <person name="Hansen M."/>
            <person name="Howarth C."/>
            <person name="Imamovic A."/>
            <person name="Ireland A."/>
            <person name="Larimer J."/>
            <person name="McCowan C."/>
            <person name="Murphy C."/>
            <person name="Pearson M."/>
            <person name="Poon T.W."/>
            <person name="Priest M."/>
            <person name="Roberts A."/>
            <person name="Saif S."/>
            <person name="Shea T."/>
            <person name="Sisk P."/>
            <person name="Sykes S."/>
            <person name="Wortman J."/>
            <person name="Nusbaum C."/>
            <person name="Birren B."/>
        </authorList>
    </citation>
    <scope>NUCLEOTIDE SEQUENCE [LARGE SCALE GENOMIC DNA]</scope>
    <source>
        <strain evidence="3">1006PhL</strain>
    </source>
</reference>
<dbReference type="Proteomes" id="UP000014254">
    <property type="component" value="Unassembled WGS sequence"/>
</dbReference>
<sequence>MSLVSLALSLVFKSGVYAFLGDFSGASSLLSLVSGAIILVFKSSGYAVSAGLSGSLSRLMALVSQVVSWLTVV</sequence>
<evidence type="ECO:0000313" key="2">
    <source>
        <dbReference type="EMBL" id="EPB89991.1"/>
    </source>
</evidence>
<dbReference type="InParanoid" id="S2JI63"/>
<dbReference type="STRING" id="1220926.S2JI63"/>
<dbReference type="EMBL" id="KE123927">
    <property type="protein sequence ID" value="EPB89991.1"/>
    <property type="molecule type" value="Genomic_DNA"/>
</dbReference>
<name>S2JI63_MUCC1</name>
<feature type="chain" id="PRO_5004497167" evidence="1">
    <location>
        <begin position="19"/>
        <end position="73"/>
    </location>
</feature>
<evidence type="ECO:0000313" key="3">
    <source>
        <dbReference type="Proteomes" id="UP000014254"/>
    </source>
</evidence>
<evidence type="ECO:0000256" key="1">
    <source>
        <dbReference type="SAM" id="SignalP"/>
    </source>
</evidence>
<keyword evidence="1" id="KW-0732">Signal</keyword>
<dbReference type="VEuPathDB" id="FungiDB:HMPREF1544_03240"/>
<organism evidence="2 3">
    <name type="scientific">Mucor circinelloides f. circinelloides (strain 1006PhL)</name>
    <name type="common">Mucormycosis agent</name>
    <name type="synonym">Calyptromyces circinelloides</name>
    <dbReference type="NCBI Taxonomy" id="1220926"/>
    <lineage>
        <taxon>Eukaryota</taxon>
        <taxon>Fungi</taxon>
        <taxon>Fungi incertae sedis</taxon>
        <taxon>Mucoromycota</taxon>
        <taxon>Mucoromycotina</taxon>
        <taxon>Mucoromycetes</taxon>
        <taxon>Mucorales</taxon>
        <taxon>Mucorineae</taxon>
        <taxon>Mucoraceae</taxon>
        <taxon>Mucor</taxon>
    </lineage>
</organism>
<dbReference type="AlphaFoldDB" id="S2JI63"/>
<protein>
    <submittedName>
        <fullName evidence="2">Uncharacterized protein</fullName>
    </submittedName>
</protein>
<dbReference type="eggNOG" id="ENOG502SB7P">
    <property type="taxonomic scope" value="Eukaryota"/>
</dbReference>
<gene>
    <name evidence="2" type="ORF">HMPREF1544_03240</name>
</gene>
<keyword evidence="3" id="KW-1185">Reference proteome</keyword>
<proteinExistence type="predicted"/>
<feature type="signal peptide" evidence="1">
    <location>
        <begin position="1"/>
        <end position="18"/>
    </location>
</feature>
<accession>S2JI63</accession>